<keyword evidence="4" id="KW-1185">Reference proteome</keyword>
<reference evidence="3" key="1">
    <citation type="submission" date="2020-09" db="EMBL/GenBank/DDBJ databases">
        <title>A novel bacterium of genus Mangrovicoccus, isolated from South China Sea.</title>
        <authorList>
            <person name="Huang H."/>
            <person name="Mo K."/>
            <person name="Hu Y."/>
        </authorList>
    </citation>
    <scope>NUCLEOTIDE SEQUENCE</scope>
    <source>
        <strain evidence="3">HB182678</strain>
    </source>
</reference>
<evidence type="ECO:0000256" key="1">
    <source>
        <dbReference type="ARBA" id="ARBA00022801"/>
    </source>
</evidence>
<evidence type="ECO:0000313" key="4">
    <source>
        <dbReference type="Proteomes" id="UP000609121"/>
    </source>
</evidence>
<evidence type="ECO:0000313" key="3">
    <source>
        <dbReference type="EMBL" id="MBE3639861.1"/>
    </source>
</evidence>
<keyword evidence="1 3" id="KW-0378">Hydrolase</keyword>
<name>A0A8J6Z1I8_9RHOB</name>
<accession>A0A8J6Z1I8</accession>
<evidence type="ECO:0000259" key="2">
    <source>
        <dbReference type="Pfam" id="PF12697"/>
    </source>
</evidence>
<dbReference type="AlphaFoldDB" id="A0A8J6Z1I8"/>
<gene>
    <name evidence="3" type="ORF">ICN82_16790</name>
</gene>
<proteinExistence type="predicted"/>
<dbReference type="InterPro" id="IPR000073">
    <property type="entry name" value="AB_hydrolase_1"/>
</dbReference>
<organism evidence="3 4">
    <name type="scientific">Mangrovicoccus algicola</name>
    <dbReference type="NCBI Taxonomy" id="2771008"/>
    <lineage>
        <taxon>Bacteria</taxon>
        <taxon>Pseudomonadati</taxon>
        <taxon>Pseudomonadota</taxon>
        <taxon>Alphaproteobacteria</taxon>
        <taxon>Rhodobacterales</taxon>
        <taxon>Paracoccaceae</taxon>
        <taxon>Mangrovicoccus</taxon>
    </lineage>
</organism>
<comment type="caution">
    <text evidence="3">The sequence shown here is derived from an EMBL/GenBank/DDBJ whole genome shotgun (WGS) entry which is preliminary data.</text>
</comment>
<dbReference type="Gene3D" id="3.40.50.1820">
    <property type="entry name" value="alpha/beta hydrolase"/>
    <property type="match status" value="1"/>
</dbReference>
<dbReference type="RefSeq" id="WP_193185032.1">
    <property type="nucleotide sequence ID" value="NZ_JACVXA010000061.1"/>
</dbReference>
<sequence length="255" mass="27866">MLNILSHGMDKPGTPLVIVHGLFGSARNWGVIAKRLADARPVLVVDQRNHGESPWTDSHGYPDMAGDLAEVIEGVGGRADVLGHSMGGKAAMVLAVTRPELVNRLIVADIAPVRYGHTQMPYIEAMRSVDLQAVATRSDADRQLRERVPELQIRAFLLQSLDLQQRRWRLNLDLLAEEMGRIMDFPALAGRFDGPALFLSGGGSDYVTPDARPAIKALFPKARFVKIPGAGHWLHAEKPREFEAAARVFLEAGGA</sequence>
<dbReference type="SUPFAM" id="SSF53474">
    <property type="entry name" value="alpha/beta-Hydrolases"/>
    <property type="match status" value="1"/>
</dbReference>
<dbReference type="PANTHER" id="PTHR46118">
    <property type="entry name" value="PROTEIN ABHD11"/>
    <property type="match status" value="1"/>
</dbReference>
<dbReference type="Proteomes" id="UP000609121">
    <property type="component" value="Unassembled WGS sequence"/>
</dbReference>
<dbReference type="EMBL" id="JACVXA010000061">
    <property type="protein sequence ID" value="MBE3639861.1"/>
    <property type="molecule type" value="Genomic_DNA"/>
</dbReference>
<dbReference type="GO" id="GO:0052689">
    <property type="term" value="F:carboxylic ester hydrolase activity"/>
    <property type="evidence" value="ECO:0007669"/>
    <property type="project" value="TreeGrafter"/>
</dbReference>
<dbReference type="PANTHER" id="PTHR46118:SF4">
    <property type="entry name" value="PROTEIN ABHD11"/>
    <property type="match status" value="1"/>
</dbReference>
<dbReference type="InterPro" id="IPR029058">
    <property type="entry name" value="AB_hydrolase_fold"/>
</dbReference>
<dbReference type="Pfam" id="PF12697">
    <property type="entry name" value="Abhydrolase_6"/>
    <property type="match status" value="1"/>
</dbReference>
<protein>
    <submittedName>
        <fullName evidence="3">Alpha/beta fold hydrolase</fullName>
    </submittedName>
</protein>
<feature type="domain" description="AB hydrolase-1" evidence="2">
    <location>
        <begin position="16"/>
        <end position="245"/>
    </location>
</feature>